<dbReference type="Proteomes" id="UP000298213">
    <property type="component" value="Unassembled WGS sequence"/>
</dbReference>
<dbReference type="AlphaFoldDB" id="A0A4Y8ZP63"/>
<organism evidence="1 2">
    <name type="scientific">Sphingomonas parva</name>
    <dbReference type="NCBI Taxonomy" id="2555898"/>
    <lineage>
        <taxon>Bacteria</taxon>
        <taxon>Pseudomonadati</taxon>
        <taxon>Pseudomonadota</taxon>
        <taxon>Alphaproteobacteria</taxon>
        <taxon>Sphingomonadales</taxon>
        <taxon>Sphingomonadaceae</taxon>
        <taxon>Sphingomonas</taxon>
    </lineage>
</organism>
<evidence type="ECO:0000313" key="1">
    <source>
        <dbReference type="EMBL" id="TFI57800.1"/>
    </source>
</evidence>
<dbReference type="EMBL" id="SPDV01000025">
    <property type="protein sequence ID" value="TFI57800.1"/>
    <property type="molecule type" value="Genomic_DNA"/>
</dbReference>
<gene>
    <name evidence="1" type="ORF">E2493_13320</name>
</gene>
<dbReference type="RefSeq" id="WP_135087574.1">
    <property type="nucleotide sequence ID" value="NZ_SPDV01000025.1"/>
</dbReference>
<keyword evidence="2" id="KW-1185">Reference proteome</keyword>
<name>A0A4Y8ZP63_9SPHN</name>
<evidence type="ECO:0000313" key="2">
    <source>
        <dbReference type="Proteomes" id="UP000298213"/>
    </source>
</evidence>
<proteinExistence type="predicted"/>
<accession>A0A4Y8ZP63</accession>
<reference evidence="1 2" key="1">
    <citation type="submission" date="2019-03" db="EMBL/GenBank/DDBJ databases">
        <title>Genome sequence of Sphingomonas sp. 17J27-24.</title>
        <authorList>
            <person name="Kim M."/>
            <person name="Maeng S."/>
            <person name="Sathiyaraj S."/>
        </authorList>
    </citation>
    <scope>NUCLEOTIDE SEQUENCE [LARGE SCALE GENOMIC DNA]</scope>
    <source>
        <strain evidence="1 2">17J27-24</strain>
    </source>
</reference>
<comment type="caution">
    <text evidence="1">The sequence shown here is derived from an EMBL/GenBank/DDBJ whole genome shotgun (WGS) entry which is preliminary data.</text>
</comment>
<sequence>MNLLHLLPLLLLQAADPPRTVNDGVLGTTEEFATKGPARVCVGNTMVEVLPGETAYLDYLGIHWGAVRIVGPHGKFVVKEGDSWAPLKRPDLFQDESGRTFARTRRDGEPAYLLFAATEFSDGEEVPRVWISGEALKKGRASSILERVRTRQKEATGCDRAFNYGWDMLFGEESIEK</sequence>
<protein>
    <submittedName>
        <fullName evidence="1">Uncharacterized protein</fullName>
    </submittedName>
</protein>
<dbReference type="OrthoDB" id="7605529at2"/>